<protein>
    <submittedName>
        <fullName evidence="2">Uncharacterized protein</fullName>
    </submittedName>
</protein>
<keyword evidence="1" id="KW-0472">Membrane</keyword>
<keyword evidence="1" id="KW-1133">Transmembrane helix</keyword>
<dbReference type="AlphaFoldDB" id="A0AAW1JZ98"/>
<gene>
    <name evidence="2" type="ORF">QE152_g26266</name>
</gene>
<keyword evidence="3" id="KW-1185">Reference proteome</keyword>
<reference evidence="2 3" key="1">
    <citation type="journal article" date="2024" name="BMC Genomics">
        <title>De novo assembly and annotation of Popillia japonica's genome with initial clues to its potential as an invasive pest.</title>
        <authorList>
            <person name="Cucini C."/>
            <person name="Boschi S."/>
            <person name="Funari R."/>
            <person name="Cardaioli E."/>
            <person name="Iannotti N."/>
            <person name="Marturano G."/>
            <person name="Paoli F."/>
            <person name="Bruttini M."/>
            <person name="Carapelli A."/>
            <person name="Frati F."/>
            <person name="Nardi F."/>
        </authorList>
    </citation>
    <scope>NUCLEOTIDE SEQUENCE [LARGE SCALE GENOMIC DNA]</scope>
    <source>
        <strain evidence="2">DMR45628</strain>
    </source>
</reference>
<keyword evidence="1" id="KW-0812">Transmembrane</keyword>
<sequence>MSLLELQIPYSHTLKYLGILIDKHVTFRAMTANNVNKVIALMKTYRYILLHRGLNMEVKILLYKSILMPVLFYGAAIWANATARHIRKLQVQQNKCS</sequence>
<proteinExistence type="predicted"/>
<dbReference type="Proteomes" id="UP001458880">
    <property type="component" value="Unassembled WGS sequence"/>
</dbReference>
<evidence type="ECO:0000313" key="3">
    <source>
        <dbReference type="Proteomes" id="UP001458880"/>
    </source>
</evidence>
<evidence type="ECO:0000256" key="1">
    <source>
        <dbReference type="SAM" id="Phobius"/>
    </source>
</evidence>
<accession>A0AAW1JZ98</accession>
<evidence type="ECO:0000313" key="2">
    <source>
        <dbReference type="EMBL" id="KAK9710005.1"/>
    </source>
</evidence>
<comment type="caution">
    <text evidence="2">The sequence shown here is derived from an EMBL/GenBank/DDBJ whole genome shotgun (WGS) entry which is preliminary data.</text>
</comment>
<dbReference type="EMBL" id="JASPKY010000299">
    <property type="protein sequence ID" value="KAK9710005.1"/>
    <property type="molecule type" value="Genomic_DNA"/>
</dbReference>
<name>A0AAW1JZ98_POPJA</name>
<organism evidence="2 3">
    <name type="scientific">Popillia japonica</name>
    <name type="common">Japanese beetle</name>
    <dbReference type="NCBI Taxonomy" id="7064"/>
    <lineage>
        <taxon>Eukaryota</taxon>
        <taxon>Metazoa</taxon>
        <taxon>Ecdysozoa</taxon>
        <taxon>Arthropoda</taxon>
        <taxon>Hexapoda</taxon>
        <taxon>Insecta</taxon>
        <taxon>Pterygota</taxon>
        <taxon>Neoptera</taxon>
        <taxon>Endopterygota</taxon>
        <taxon>Coleoptera</taxon>
        <taxon>Polyphaga</taxon>
        <taxon>Scarabaeiformia</taxon>
        <taxon>Scarabaeidae</taxon>
        <taxon>Rutelinae</taxon>
        <taxon>Popillia</taxon>
    </lineage>
</organism>
<feature type="transmembrane region" description="Helical" evidence="1">
    <location>
        <begin position="60"/>
        <end position="79"/>
    </location>
</feature>